<reference evidence="2 3" key="1">
    <citation type="submission" date="2024-09" db="EMBL/GenBank/DDBJ databases">
        <authorList>
            <person name="Sun Q."/>
            <person name="Mori K."/>
        </authorList>
    </citation>
    <scope>NUCLEOTIDE SEQUENCE [LARGE SCALE GENOMIC DNA]</scope>
    <source>
        <strain evidence="2 3">KCTC 23076</strain>
    </source>
</reference>
<dbReference type="Pfam" id="PF05960">
    <property type="entry name" value="DUF885"/>
    <property type="match status" value="1"/>
</dbReference>
<dbReference type="PANTHER" id="PTHR33361:SF2">
    <property type="entry name" value="DUF885 DOMAIN-CONTAINING PROTEIN"/>
    <property type="match status" value="1"/>
</dbReference>
<proteinExistence type="predicted"/>
<dbReference type="PROSITE" id="PS51257">
    <property type="entry name" value="PROKAR_LIPOPROTEIN"/>
    <property type="match status" value="1"/>
</dbReference>
<organism evidence="2 3">
    <name type="scientific">Lysobacter korlensis</name>
    <dbReference type="NCBI Taxonomy" id="553636"/>
    <lineage>
        <taxon>Bacteria</taxon>
        <taxon>Pseudomonadati</taxon>
        <taxon>Pseudomonadota</taxon>
        <taxon>Gammaproteobacteria</taxon>
        <taxon>Lysobacterales</taxon>
        <taxon>Lysobacteraceae</taxon>
        <taxon>Lysobacter</taxon>
    </lineage>
</organism>
<sequence length="615" mass="68390">MTQPVRPQTMSLRLATAIAAVLLGACATTAPTASAPSASQAPAAARSAQSVSEFFTEFTDEWMRRNPSAATASRYFDGELQNRLDREITPQTDEFEQETVALARRGLARLATFDRAAMSETERVSADLMRWQLQSIVDGHQYSDTQFPLNQFRGANVELPNLMTVIHPVASAQDADSYVARLQLFDERMGEAVAESRDQAAKGILPPRFILQATIDQMRKFISPAPEANPLVTTLADKLGAVEGVDATQRKARVDEATKIVADSVYPAWRAAIAELESQLPKSTDDAGLWRFANGAQTYAHRLRQFTSTDLTADQIHELGLREVARIEAEMDTILRSIGRTKGSVKERIEKLETDLAYPDNDAGRKQIMADIDTMIRDAEKRADTLFDIRPKTPVIARPYPEYRWASAAASYTAPPLDGSRPGVYQMPLRKDRLTNFGLRTLVYHETVPGHHFQGALAVENKDLPKFRQVRALGGISAFSEGWALYAERLAAEEGWYEGDPKGRLGQLDAELFRARRLVADTGLHAKRWTRQQAIDYGIPPSEVDRYVVMPGQATSYKIGQLEIIRLRDKARAALGDRFNPREFHNLLLLTGTVPLKLLEQEVDAWIGKQAVKAG</sequence>
<keyword evidence="3" id="KW-1185">Reference proteome</keyword>
<accession>A0ABV6RQX0</accession>
<dbReference type="RefSeq" id="WP_386670091.1">
    <property type="nucleotide sequence ID" value="NZ_JBHLTG010000003.1"/>
</dbReference>
<dbReference type="InterPro" id="IPR010281">
    <property type="entry name" value="DUF885"/>
</dbReference>
<comment type="caution">
    <text evidence="2">The sequence shown here is derived from an EMBL/GenBank/DDBJ whole genome shotgun (WGS) entry which is preliminary data.</text>
</comment>
<evidence type="ECO:0000313" key="2">
    <source>
        <dbReference type="EMBL" id="MFC0679383.1"/>
    </source>
</evidence>
<dbReference type="PANTHER" id="PTHR33361">
    <property type="entry name" value="GLR0591 PROTEIN"/>
    <property type="match status" value="1"/>
</dbReference>
<evidence type="ECO:0000313" key="3">
    <source>
        <dbReference type="Proteomes" id="UP001589896"/>
    </source>
</evidence>
<feature type="chain" id="PRO_5045494841" evidence="1">
    <location>
        <begin position="36"/>
        <end position="615"/>
    </location>
</feature>
<dbReference type="Proteomes" id="UP001589896">
    <property type="component" value="Unassembled WGS sequence"/>
</dbReference>
<name>A0ABV6RQX0_9GAMM</name>
<dbReference type="EMBL" id="JBHLTG010000003">
    <property type="protein sequence ID" value="MFC0679383.1"/>
    <property type="molecule type" value="Genomic_DNA"/>
</dbReference>
<keyword evidence="1" id="KW-0732">Signal</keyword>
<evidence type="ECO:0000256" key="1">
    <source>
        <dbReference type="SAM" id="SignalP"/>
    </source>
</evidence>
<protein>
    <submittedName>
        <fullName evidence="2">DUF885 family protein</fullName>
    </submittedName>
</protein>
<gene>
    <name evidence="2" type="ORF">ACFFGH_16225</name>
</gene>
<feature type="signal peptide" evidence="1">
    <location>
        <begin position="1"/>
        <end position="35"/>
    </location>
</feature>